<dbReference type="RefSeq" id="WP_204749507.1">
    <property type="nucleotide sequence ID" value="NZ_CP069189.1"/>
</dbReference>
<reference evidence="3 4" key="1">
    <citation type="submission" date="2021-01" db="EMBL/GenBank/DDBJ databases">
        <title>Genome Sequence and Methylation Pattern of Haloterrigena salifodinae BOL5-1, An Extremely Halophilic Archaeon from a Bolivian Salt Mine.</title>
        <authorList>
            <person name="DasSarma P."/>
            <person name="Anton B.P."/>
            <person name="DasSarma S.L."/>
            <person name="von Ehrenheim H.A.L."/>
            <person name="Martinez F.L."/>
            <person name="Guzman D."/>
            <person name="Roberts R.J."/>
            <person name="DasSarma S."/>
        </authorList>
    </citation>
    <scope>NUCLEOTIDE SEQUENCE [LARGE SCALE GENOMIC DNA]</scope>
    <source>
        <strain evidence="3 4">BOL5-1</strain>
        <plasmid evidence="3 4">pHTS138</plasmid>
    </source>
</reference>
<feature type="compositionally biased region" description="Basic and acidic residues" evidence="1">
    <location>
        <begin position="29"/>
        <end position="38"/>
    </location>
</feature>
<dbReference type="Proteomes" id="UP000637819">
    <property type="component" value="Plasmid pHTS138"/>
</dbReference>
<feature type="region of interest" description="Disordered" evidence="1">
    <location>
        <begin position="1"/>
        <end position="38"/>
    </location>
</feature>
<organism evidence="3 4">
    <name type="scientific">Haloterrigena salifodinae</name>
    <dbReference type="NCBI Taxonomy" id="2675099"/>
    <lineage>
        <taxon>Archaea</taxon>
        <taxon>Methanobacteriati</taxon>
        <taxon>Methanobacteriota</taxon>
        <taxon>Stenosarchaea group</taxon>
        <taxon>Halobacteria</taxon>
        <taxon>Halobacteriales</taxon>
        <taxon>Natrialbaceae</taxon>
        <taxon>Haloterrigena</taxon>
    </lineage>
</organism>
<dbReference type="InterPro" id="IPR058428">
    <property type="entry name" value="DUF8115"/>
</dbReference>
<name>A0A8T8E7N5_9EURY</name>
<feature type="compositionally biased region" description="Acidic residues" evidence="1">
    <location>
        <begin position="1"/>
        <end position="11"/>
    </location>
</feature>
<gene>
    <name evidence="3" type="ORF">JMJ58_21190</name>
</gene>
<keyword evidence="4" id="KW-1185">Reference proteome</keyword>
<feature type="domain" description="DUF8115" evidence="2">
    <location>
        <begin position="7"/>
        <end position="137"/>
    </location>
</feature>
<dbReference type="Pfam" id="PF26424">
    <property type="entry name" value="DUF8115"/>
    <property type="match status" value="1"/>
</dbReference>
<dbReference type="EMBL" id="CP069189">
    <property type="protein sequence ID" value="QRV17472.1"/>
    <property type="molecule type" value="Genomic_DNA"/>
</dbReference>
<dbReference type="KEGG" id="hsal:JMJ58_21190"/>
<proteinExistence type="predicted"/>
<protein>
    <recommendedName>
        <fullName evidence="2">DUF8115 domain-containing protein</fullName>
    </recommendedName>
</protein>
<dbReference type="GeneID" id="62877696"/>
<evidence type="ECO:0000256" key="1">
    <source>
        <dbReference type="SAM" id="MobiDB-lite"/>
    </source>
</evidence>
<accession>A0A8T8E7N5</accession>
<dbReference type="OrthoDB" id="205478at2157"/>
<sequence length="140" mass="15514">MPEDDIDVDDIVEQHKEDTEGGRTGTEAAVEKNDGDEDKLPELEDAIADAYQKIDDNDLSSNLTLRDENLAALFHGLENADQLADVGEAAANELNRDPDDTESRAATLRLLVRIALKEVDDSLLESGKEGRRRFLESDEF</sequence>
<dbReference type="AlphaFoldDB" id="A0A8T8E7N5"/>
<keyword evidence="3" id="KW-0614">Plasmid</keyword>
<evidence type="ECO:0000313" key="3">
    <source>
        <dbReference type="EMBL" id="QRV17472.1"/>
    </source>
</evidence>
<feature type="compositionally biased region" description="Basic and acidic residues" evidence="1">
    <location>
        <begin position="12"/>
        <end position="21"/>
    </location>
</feature>
<geneLocation type="plasmid" evidence="3 4">
    <name>pHTS138</name>
</geneLocation>
<evidence type="ECO:0000259" key="2">
    <source>
        <dbReference type="Pfam" id="PF26424"/>
    </source>
</evidence>
<evidence type="ECO:0000313" key="4">
    <source>
        <dbReference type="Proteomes" id="UP000637819"/>
    </source>
</evidence>